<protein>
    <submittedName>
        <fullName evidence="1">Uncharacterized protein</fullName>
    </submittedName>
</protein>
<accession>A0A6C0DGF5</accession>
<organism evidence="1">
    <name type="scientific">viral metagenome</name>
    <dbReference type="NCBI Taxonomy" id="1070528"/>
    <lineage>
        <taxon>unclassified sequences</taxon>
        <taxon>metagenomes</taxon>
        <taxon>organismal metagenomes</taxon>
    </lineage>
</organism>
<name>A0A6C0DGF5_9ZZZZ</name>
<dbReference type="EMBL" id="MN739599">
    <property type="protein sequence ID" value="QHT15029.1"/>
    <property type="molecule type" value="Genomic_DNA"/>
</dbReference>
<proteinExistence type="predicted"/>
<reference evidence="1" key="1">
    <citation type="journal article" date="2020" name="Nature">
        <title>Giant virus diversity and host interactions through global metagenomics.</title>
        <authorList>
            <person name="Schulz F."/>
            <person name="Roux S."/>
            <person name="Paez-Espino D."/>
            <person name="Jungbluth S."/>
            <person name="Walsh D.A."/>
            <person name="Denef V.J."/>
            <person name="McMahon K.D."/>
            <person name="Konstantinidis K.T."/>
            <person name="Eloe-Fadrosh E.A."/>
            <person name="Kyrpides N.C."/>
            <person name="Woyke T."/>
        </authorList>
    </citation>
    <scope>NUCLEOTIDE SEQUENCE</scope>
    <source>
        <strain evidence="1">GVMAG-M-3300023174-144</strain>
    </source>
</reference>
<evidence type="ECO:0000313" key="1">
    <source>
        <dbReference type="EMBL" id="QHT15029.1"/>
    </source>
</evidence>
<sequence>METIENNHGTQSHEKCISYKTDERNITHYSINDNRICYSYYGIYYANSFQEEWALNHLPKTGPHECLDCLYYGTYKGIFIDYCVNCAKNEYNGTRGQGVSENININKNNYHLSLFHVLHILKKDEIIDSEIIDMINDRYDALMNLDEEFNDSLTDSNVDPDDLNIEQLDDDRPIVLNYDEINQYVDPRDKYQFEEEYYGYCADSTCATYGSNYDGGYDSH</sequence>
<dbReference type="AlphaFoldDB" id="A0A6C0DGF5"/>